<dbReference type="InterPro" id="IPR004971">
    <property type="entry name" value="mRNA_G-N7_MeTrfase_dom"/>
</dbReference>
<dbReference type="PANTHER" id="PTHR12189:SF2">
    <property type="entry name" value="MRNA CAP GUANINE-N7 METHYLTRANSFERASE"/>
    <property type="match status" value="1"/>
</dbReference>
<keyword evidence="2" id="KW-0489">Methyltransferase</keyword>
<dbReference type="GO" id="GO:0005634">
    <property type="term" value="C:nucleus"/>
    <property type="evidence" value="ECO:0007669"/>
    <property type="project" value="TreeGrafter"/>
</dbReference>
<dbReference type="GO" id="GO:0004482">
    <property type="term" value="F:mRNA 5'-cap (guanine-N7-)-methyltransferase activity"/>
    <property type="evidence" value="ECO:0007669"/>
    <property type="project" value="UniProtKB-EC"/>
</dbReference>
<feature type="domain" description="MRNA cap 0 methyltransferase" evidence="6">
    <location>
        <begin position="692"/>
        <end position="1008"/>
    </location>
</feature>
<name>A0A6C0DHW9_9ZZZZ</name>
<keyword evidence="4" id="KW-0949">S-adenosyl-L-methionine</keyword>
<dbReference type="InterPro" id="IPR012340">
    <property type="entry name" value="NA-bd_OB-fold"/>
</dbReference>
<organism evidence="7">
    <name type="scientific">viral metagenome</name>
    <dbReference type="NCBI Taxonomy" id="1070528"/>
    <lineage>
        <taxon>unclassified sequences</taxon>
        <taxon>metagenomes</taxon>
        <taxon>organismal metagenomes</taxon>
    </lineage>
</organism>
<dbReference type="Pfam" id="PF03291">
    <property type="entry name" value="mRNA_G-N7_MeTrfase"/>
    <property type="match status" value="1"/>
</dbReference>
<dbReference type="Gene3D" id="3.40.50.150">
    <property type="entry name" value="Vaccinia Virus protein VP39"/>
    <property type="match status" value="1"/>
</dbReference>
<keyword evidence="5" id="KW-0694">RNA-binding</keyword>
<dbReference type="GO" id="GO:0005524">
    <property type="term" value="F:ATP binding"/>
    <property type="evidence" value="ECO:0007669"/>
    <property type="project" value="InterPro"/>
</dbReference>
<dbReference type="SUPFAM" id="SSF143990">
    <property type="entry name" value="YbiA-like"/>
    <property type="match status" value="1"/>
</dbReference>
<evidence type="ECO:0000256" key="1">
    <source>
        <dbReference type="ARBA" id="ARBA00011926"/>
    </source>
</evidence>
<dbReference type="Gene3D" id="1.10.357.40">
    <property type="entry name" value="YbiA-like"/>
    <property type="match status" value="1"/>
</dbReference>
<keyword evidence="3" id="KW-0808">Transferase</keyword>
<dbReference type="SUPFAM" id="SSF53335">
    <property type="entry name" value="S-adenosyl-L-methionine-dependent methyltransferases"/>
    <property type="match status" value="1"/>
</dbReference>
<dbReference type="InterPro" id="IPR039753">
    <property type="entry name" value="RG7MT1"/>
</dbReference>
<accession>A0A6C0DHW9</accession>
<dbReference type="GO" id="GO:0004484">
    <property type="term" value="F:mRNA guanylyltransferase activity"/>
    <property type="evidence" value="ECO:0007669"/>
    <property type="project" value="InterPro"/>
</dbReference>
<dbReference type="InterPro" id="IPR001339">
    <property type="entry name" value="mRNA_cap_enzyme_adenylation"/>
</dbReference>
<evidence type="ECO:0000256" key="2">
    <source>
        <dbReference type="ARBA" id="ARBA00022603"/>
    </source>
</evidence>
<evidence type="ECO:0000256" key="5">
    <source>
        <dbReference type="ARBA" id="ARBA00022884"/>
    </source>
</evidence>
<dbReference type="InterPro" id="IPR029063">
    <property type="entry name" value="SAM-dependent_MTases_sf"/>
</dbReference>
<dbReference type="EC" id="2.1.1.56" evidence="1"/>
<dbReference type="Gene3D" id="3.30.470.30">
    <property type="entry name" value="DNA ligase/mRNA capping enzyme"/>
    <property type="match status" value="1"/>
</dbReference>
<proteinExistence type="predicted"/>
<dbReference type="PANTHER" id="PTHR12189">
    <property type="entry name" value="MRNA GUANINE-7- METHYLTRANSFERASE"/>
    <property type="match status" value="1"/>
</dbReference>
<dbReference type="InterPro" id="IPR037238">
    <property type="entry name" value="YbiA-like_sf"/>
</dbReference>
<dbReference type="PROSITE" id="PS51562">
    <property type="entry name" value="RNA_CAP0_MT"/>
    <property type="match status" value="1"/>
</dbReference>
<dbReference type="Pfam" id="PF01331">
    <property type="entry name" value="mRNA_cap_enzyme"/>
    <property type="match status" value="1"/>
</dbReference>
<evidence type="ECO:0000259" key="6">
    <source>
        <dbReference type="PROSITE" id="PS51562"/>
    </source>
</evidence>
<reference evidence="7" key="1">
    <citation type="journal article" date="2020" name="Nature">
        <title>Giant virus diversity and host interactions through global metagenomics.</title>
        <authorList>
            <person name="Schulz F."/>
            <person name="Roux S."/>
            <person name="Paez-Espino D."/>
            <person name="Jungbluth S."/>
            <person name="Walsh D.A."/>
            <person name="Denef V.J."/>
            <person name="McMahon K.D."/>
            <person name="Konstantinidis K.T."/>
            <person name="Eloe-Fadrosh E.A."/>
            <person name="Kyrpides N.C."/>
            <person name="Woyke T."/>
        </authorList>
    </citation>
    <scope>NUCLEOTIDE SEQUENCE</scope>
    <source>
        <strain evidence="7">GVMAG-M-3300023174-189</strain>
    </source>
</reference>
<sequence length="1284" mass="143955">MDIRKAEFDQLKRLTQEWLDHPEQELEATFSSYSSGAVGNVNSTTFAAIAKRLKNRGYTSVTQEDTLNIITPKHVRITLSGLGVIQQYCRDDRLSGRTFSAIIKDRTVQNATLDLEEYGVRIKARRERVLGEKDPDVNDLLDQWKVQQKAFRLLRRWTFRGDGIRFDLSMVRQTKKNVRGEYRWVTKFTQQDISNEPPIYEVEVELERKDGDTADLAIQRLVKGVGEILRGIQKCPLLIRESVKRQVLAGYKALTKTDKFRGVSTRTLELANMVSQVEPGSPNIREGYNVTDKADGLRTMGYVNETGHLFLIDSGPNVYETGMEVPACANSLVDGEWITKNSANEAIHQYLIFDIYIAPGNKDVHALPFYDAVAPTASQRYNEMRAWEKLWNTAPGPKELVPMTPKTKLLVSTKKFLFAKAGEIFAQAAKVLDTPRIYEIDGLIFTKNSTSLPDQPQGDFKEQMKWKPPHDNTIDFLVVTEKLADTTVDAIHNGFHPTSGKEIRYKVLRLHVGDRGSRNTAKLNPREVVLNVQALKPEYDPKASVYRPVLFQPEDFPDDKANVCYVEVKVDPETGDEYAFCEHSNEPIVDKSIVEISYDASRPAGWRWVPKLVRKDKTERLMKGELGRTLNSNQTAQSIWNSIHEPVTLSMIRSGNEQPNMSEVVAVSQVEKERAAITQKYADRTASEKDMNRVGPLRDFHNKYIKETIMYNSVMKKAGLGLIDLGMGLAQDIQKWRRVNAGAVLGIDIAGDSINNPNHGAYQRLYSTMLRNGRQSVLPMVFAVGDASKNMRSGEAGTTVDDKVILQAVLGKTVPEGVVPPYVKDEMSNRFKMGADVISCMFATHYFFETKEKFGGFLQNISENLKVGGYFIGCCFDGEKTFDFLRGREARVGEEGGTTLWKISKKYEADEIPAGDEAFGMPIDVEFISIGLPHREYLVPFKLLQDKLATIGVELCNDDELKGLGLEKSTNMFGDSHKMASKAGRKFPMTPAVEQFSFLNRWFVFRRKSEQTLVMDSVVPKIKTMVAAPEGAVSGDAEVADSVATEVQQATDAANTALANEVVDTNGRKQYDAAAVLQFELEAAPIDKLRIGDKLAQRWLAPGSPFPIQDPDPRSTGERYPSMEHFLAAMKYKVATDKPGLAQSIFGPDGTIHQKFLRQKQAEIGVGAGAKPLTDTREAALLVEELKEIHAESRQAAMKKWKAKFDEAKWSSVKEELLENAVKQRWDKDARFHTIVEAAKQQGKHLLFSTGSSSSEYGGKRTKEGYLEGENKLGKMIMKVAGFE</sequence>
<evidence type="ECO:0000256" key="3">
    <source>
        <dbReference type="ARBA" id="ARBA00022679"/>
    </source>
</evidence>
<evidence type="ECO:0000256" key="4">
    <source>
        <dbReference type="ARBA" id="ARBA00022691"/>
    </source>
</evidence>
<evidence type="ECO:0000313" key="7">
    <source>
        <dbReference type="EMBL" id="QHT16556.1"/>
    </source>
</evidence>
<dbReference type="Gene3D" id="2.40.50.140">
    <property type="entry name" value="Nucleic acid-binding proteins"/>
    <property type="match status" value="1"/>
</dbReference>
<dbReference type="EMBL" id="MN739626">
    <property type="protein sequence ID" value="QHT16556.1"/>
    <property type="molecule type" value="Genomic_DNA"/>
</dbReference>
<protein>
    <recommendedName>
        <fullName evidence="1">mRNA (guanine-N(7))-methyltransferase</fullName>
        <ecNumber evidence="1">2.1.1.56</ecNumber>
    </recommendedName>
</protein>
<dbReference type="GO" id="GO:0003723">
    <property type="term" value="F:RNA binding"/>
    <property type="evidence" value="ECO:0007669"/>
    <property type="project" value="UniProtKB-KW"/>
</dbReference>